<protein>
    <submittedName>
        <fullName evidence="2">DUF3221 domain-containing protein</fullName>
    </submittedName>
</protein>
<proteinExistence type="predicted"/>
<gene>
    <name evidence="1" type="ORF">BRM9_2169</name>
    <name evidence="2" type="ORF">ISP06_05045</name>
</gene>
<dbReference type="Proteomes" id="UP000606900">
    <property type="component" value="Unassembled WGS sequence"/>
</dbReference>
<sequence>MKIITLFAILVVLMMGVVYGVMFATGEEKADMNGQIVGICLADSQNENNTQNSILVEGLITGNSKAYNLTVKINKDTGIFKKNGNKRENATFNDLKTGDKVMVMFTGPFVESYPPQTTAKEIVIVPS</sequence>
<dbReference type="KEGG" id="mfc:BRM9_2169"/>
<name>A0A089ZDW9_METFO</name>
<reference evidence="2" key="2">
    <citation type="submission" date="2020-10" db="EMBL/GenBank/DDBJ databases">
        <title>Dehalococcoides mccartyi of a TCE/Cr reducing biochatode.</title>
        <authorList>
            <person name="Matturro B."/>
        </authorList>
    </citation>
    <scope>NUCLEOTIDE SEQUENCE</scope>
    <source>
        <strain evidence="2">Bin2</strain>
    </source>
</reference>
<dbReference type="InterPro" id="IPR021598">
    <property type="entry name" value="DUF3221"/>
</dbReference>
<dbReference type="GeneID" id="24793341"/>
<evidence type="ECO:0000313" key="3">
    <source>
        <dbReference type="Proteomes" id="UP000029661"/>
    </source>
</evidence>
<dbReference type="Pfam" id="PF11518">
    <property type="entry name" value="DUF3221"/>
    <property type="match status" value="1"/>
</dbReference>
<evidence type="ECO:0000313" key="1">
    <source>
        <dbReference type="EMBL" id="AIS32971.1"/>
    </source>
</evidence>
<dbReference type="RefSeq" id="WP_023992945.1">
    <property type="nucleotide sequence ID" value="NZ_CP006933.1"/>
</dbReference>
<organism evidence="1 3">
    <name type="scientific">Methanobacterium formicicum</name>
    <dbReference type="NCBI Taxonomy" id="2162"/>
    <lineage>
        <taxon>Archaea</taxon>
        <taxon>Methanobacteriati</taxon>
        <taxon>Methanobacteriota</taxon>
        <taxon>Methanomada group</taxon>
        <taxon>Methanobacteria</taxon>
        <taxon>Methanobacteriales</taxon>
        <taxon>Methanobacteriaceae</taxon>
        <taxon>Methanobacterium</taxon>
    </lineage>
</organism>
<dbReference type="EMBL" id="JADIIL010000018">
    <property type="protein sequence ID" value="MBF4474824.1"/>
    <property type="molecule type" value="Genomic_DNA"/>
</dbReference>
<accession>A0A089ZDW9</accession>
<reference evidence="1 3" key="1">
    <citation type="submission" date="2013-12" db="EMBL/GenBank/DDBJ databases">
        <title>The complete genome sequence of Methanobacterium sp. BRM9.</title>
        <authorList>
            <consortium name="Pastoral Greenhouse Gas Research Consortium"/>
            <person name="Kelly W.J."/>
            <person name="Leahy S.C."/>
            <person name="Perry R."/>
            <person name="Li D."/>
            <person name="Altermann E."/>
            <person name="Lambie S.C."/>
            <person name="Attwood G.T."/>
        </authorList>
    </citation>
    <scope>NUCLEOTIDE SEQUENCE [LARGE SCALE GENOMIC DNA]</scope>
    <source>
        <strain evidence="1 3">BRM9</strain>
    </source>
</reference>
<dbReference type="EMBL" id="CP006933">
    <property type="protein sequence ID" value="AIS32971.1"/>
    <property type="molecule type" value="Genomic_DNA"/>
</dbReference>
<evidence type="ECO:0000313" key="2">
    <source>
        <dbReference type="EMBL" id="MBF4474824.1"/>
    </source>
</evidence>
<dbReference type="OrthoDB" id="69515at2157"/>
<dbReference type="AlphaFoldDB" id="A0A089ZDW9"/>
<dbReference type="Proteomes" id="UP000029661">
    <property type="component" value="Chromosome"/>
</dbReference>